<comment type="caution">
    <text evidence="1">The sequence shown here is derived from an EMBL/GenBank/DDBJ whole genome shotgun (WGS) entry which is preliminary data.</text>
</comment>
<evidence type="ECO:0000313" key="2">
    <source>
        <dbReference type="Proteomes" id="UP000050471"/>
    </source>
</evidence>
<gene>
    <name evidence="1" type="ORF">AKJ29_10485</name>
</gene>
<dbReference type="AlphaFoldDB" id="A0A0P7JPD2"/>
<proteinExistence type="predicted"/>
<organism evidence="1 2">
    <name type="scientific">Aliiroseovarius crassostreae</name>
    <dbReference type="NCBI Taxonomy" id="154981"/>
    <lineage>
        <taxon>Bacteria</taxon>
        <taxon>Pseudomonadati</taxon>
        <taxon>Pseudomonadota</taxon>
        <taxon>Alphaproteobacteria</taxon>
        <taxon>Rhodobacterales</taxon>
        <taxon>Paracoccaceae</taxon>
        <taxon>Aliiroseovarius</taxon>
    </lineage>
</organism>
<dbReference type="EMBL" id="LKBA01000006">
    <property type="protein sequence ID" value="KPN63127.1"/>
    <property type="molecule type" value="Genomic_DNA"/>
</dbReference>
<accession>A0A0P7JPD2</accession>
<sequence>MTQPKDALLFTHPIRVADLSPNEATAFEIIPSEAQCRAIAADIGVPALRKIRFTGTLAPMGKRDWKMQARLGATVTQDCVVTLAPVTTRIEDEVSRHWIAGLVTAPEGDEVEMPDDVTQEPLGTEIDLGEVLIEALALALPLYPRAEGAALEAQNFTEPGITPMTDEAARPFAGLAGLRDKLSGESDPSDN</sequence>
<evidence type="ECO:0000313" key="1">
    <source>
        <dbReference type="EMBL" id="KPN63127.1"/>
    </source>
</evidence>
<keyword evidence="2" id="KW-1185">Reference proteome</keyword>
<protein>
    <recommendedName>
        <fullName evidence="3">50S ribosomal protein L34</fullName>
    </recommendedName>
</protein>
<evidence type="ECO:0008006" key="3">
    <source>
        <dbReference type="Google" id="ProtNLM"/>
    </source>
</evidence>
<dbReference type="OrthoDB" id="8443793at2"/>
<dbReference type="Proteomes" id="UP000050471">
    <property type="component" value="Unassembled WGS sequence"/>
</dbReference>
<name>A0A0P7JPD2_9RHOB</name>
<dbReference type="RefSeq" id="WP_055189170.1">
    <property type="nucleotide sequence ID" value="NZ_FPBS01000007.1"/>
</dbReference>
<dbReference type="STRING" id="154981.AKJ29_10485"/>
<dbReference type="Pfam" id="PF02620">
    <property type="entry name" value="YceD"/>
    <property type="match status" value="1"/>
</dbReference>
<reference evidence="1 2" key="1">
    <citation type="submission" date="2015-09" db="EMBL/GenBank/DDBJ databases">
        <title>Draft genome sequence of Aliiroseovarius crassostreae CV919-312TSm, the causative agent of Roseovarius Oyster Disease (formerly Juvenile Oyster Disease).</title>
        <authorList>
            <person name="Kessner L."/>
            <person name="Spinard E."/>
            <person name="Nelson D."/>
        </authorList>
    </citation>
    <scope>NUCLEOTIDE SEQUENCE [LARGE SCALE GENOMIC DNA]</scope>
    <source>
        <strain evidence="1 2">CV919-312</strain>
    </source>
</reference>
<dbReference type="InterPro" id="IPR003772">
    <property type="entry name" value="YceD"/>
</dbReference>